<dbReference type="NCBIfam" id="TIGR00070">
    <property type="entry name" value="hisG"/>
    <property type="match status" value="1"/>
</dbReference>
<evidence type="ECO:0000313" key="14">
    <source>
        <dbReference type="Proteomes" id="UP000248706"/>
    </source>
</evidence>
<keyword evidence="9 11" id="KW-0368">Histidine biosynthesis</keyword>
<evidence type="ECO:0000256" key="9">
    <source>
        <dbReference type="ARBA" id="ARBA00023102"/>
    </source>
</evidence>
<dbReference type="CDD" id="cd13593">
    <property type="entry name" value="PBP2_HisGL3"/>
    <property type="match status" value="1"/>
</dbReference>
<evidence type="ECO:0000256" key="2">
    <source>
        <dbReference type="ARBA" id="ARBA00004667"/>
    </source>
</evidence>
<sequence length="363" mass="40077">MSASRTAPTPELPQLRLALPGKGTLEAATLTFLAECGLKVQRSNPRQYLARISSLPELEVVFQRAADIPALVHDGDAILGITGYDLFAEYRGTDEEAEDNEESDDDLMVLERDLGYGSCRLVVAVPETWIDVNTCADLWHLAGYYQAQKGRGLRIATKYPALTRRFLHRHGISHCRIVMPHGALEAAPLTGVADLIVDLTETGTTLRENHLKLLEDGIVLRSQACLIGNVRLLAEHPQALKVARLLLELITARLQARNRVLLTAYVPGSGEEVSSLLSMHLKRLVPGFEYHIGSSESTDDPQAQRCRVSGVIRMGEAVADFLEIITALRSVGAEQIDVTPLAYRFGQEPVSLRQLSERMARRR</sequence>
<evidence type="ECO:0000256" key="3">
    <source>
        <dbReference type="ARBA" id="ARBA00007955"/>
    </source>
</evidence>
<dbReference type="InterPro" id="IPR013820">
    <property type="entry name" value="ATP_PRibTrfase_cat"/>
</dbReference>
<evidence type="ECO:0000256" key="11">
    <source>
        <dbReference type="HAMAP-Rule" id="MF_00079"/>
    </source>
</evidence>
<evidence type="ECO:0000256" key="8">
    <source>
        <dbReference type="ARBA" id="ARBA00022679"/>
    </source>
</evidence>
<proteinExistence type="inferred from homology"/>
<dbReference type="InterPro" id="IPR018198">
    <property type="entry name" value="ATP_PRibTrfase_CS"/>
</dbReference>
<dbReference type="GO" id="GO:0000105">
    <property type="term" value="P:L-histidine biosynthetic process"/>
    <property type="evidence" value="ECO:0007669"/>
    <property type="project" value="UniProtKB-UniRule"/>
</dbReference>
<dbReference type="InterPro" id="IPR001348">
    <property type="entry name" value="ATP_PRibTrfase_HisG"/>
</dbReference>
<comment type="similarity">
    <text evidence="3 11">Belongs to the ATP phosphoribosyltransferase family. Long subfamily.</text>
</comment>
<keyword evidence="11" id="KW-0963">Cytoplasm</keyword>
<dbReference type="SUPFAM" id="SSF53850">
    <property type="entry name" value="Periplasmic binding protein-like II"/>
    <property type="match status" value="1"/>
</dbReference>
<dbReference type="GO" id="GO:0003879">
    <property type="term" value="F:ATP phosphoribosyltransferase activity"/>
    <property type="evidence" value="ECO:0007669"/>
    <property type="project" value="UniProtKB-UniRule"/>
</dbReference>
<dbReference type="PANTHER" id="PTHR21403">
    <property type="entry name" value="ATP PHOSPHORIBOSYLTRANSFERASE ATP-PRTASE"/>
    <property type="match status" value="1"/>
</dbReference>
<evidence type="ECO:0000256" key="6">
    <source>
        <dbReference type="ARBA" id="ARBA00022605"/>
    </source>
</evidence>
<protein>
    <recommendedName>
        <fullName evidence="5 11">ATP phosphoribosyltransferase</fullName>
        <shortName evidence="11">ATP-PRT</shortName>
        <shortName evidence="11">ATP-PRTase</shortName>
        <ecNumber evidence="4 11">2.4.2.17</ecNumber>
    </recommendedName>
</protein>
<name>A0A328VCH4_9CHLR</name>
<keyword evidence="11" id="KW-0067">ATP-binding</keyword>
<evidence type="ECO:0000256" key="5">
    <source>
        <dbReference type="ARBA" id="ARBA00020998"/>
    </source>
</evidence>
<dbReference type="PROSITE" id="PS01316">
    <property type="entry name" value="ATP_P_PHORIBOSYLTR"/>
    <property type="match status" value="1"/>
</dbReference>
<dbReference type="Gene3D" id="3.40.190.10">
    <property type="entry name" value="Periplasmic binding protein-like II"/>
    <property type="match status" value="2"/>
</dbReference>
<keyword evidence="11" id="KW-0460">Magnesium</keyword>
<comment type="subcellular location">
    <subcellularLocation>
        <location evidence="11">Cytoplasm</location>
    </subcellularLocation>
</comment>
<accession>A0A328VCH4</accession>
<reference evidence="13 14" key="1">
    <citation type="submission" date="2016-08" db="EMBL/GenBank/DDBJ databases">
        <title>Analysis of Carbohydrate Active Enzymes in Thermogemmatispora T81 Reveals Carbohydrate Degradation Ability.</title>
        <authorList>
            <person name="Tomazini A."/>
            <person name="Lal S."/>
            <person name="Stott M."/>
            <person name="Henrissat B."/>
            <person name="Polikarpov I."/>
            <person name="Sparling R."/>
            <person name="Levin D.B."/>
        </authorList>
    </citation>
    <scope>NUCLEOTIDE SEQUENCE [LARGE SCALE GENOMIC DNA]</scope>
    <source>
        <strain evidence="13 14">T81</strain>
    </source>
</reference>
<dbReference type="Proteomes" id="UP000248706">
    <property type="component" value="Unassembled WGS sequence"/>
</dbReference>
<dbReference type="Pfam" id="PF01634">
    <property type="entry name" value="HisG"/>
    <property type="match status" value="1"/>
</dbReference>
<evidence type="ECO:0000256" key="1">
    <source>
        <dbReference type="ARBA" id="ARBA00000915"/>
    </source>
</evidence>
<dbReference type="RefSeq" id="WP_112426527.1">
    <property type="nucleotide sequence ID" value="NZ_MCIF01000002.1"/>
</dbReference>
<dbReference type="EMBL" id="MCIF01000002">
    <property type="protein sequence ID" value="RAQ94539.1"/>
    <property type="molecule type" value="Genomic_DNA"/>
</dbReference>
<dbReference type="UniPathway" id="UPA00031">
    <property type="reaction ID" value="UER00006"/>
</dbReference>
<keyword evidence="11" id="KW-0479">Metal-binding</keyword>
<evidence type="ECO:0000259" key="12">
    <source>
        <dbReference type="Pfam" id="PF01634"/>
    </source>
</evidence>
<dbReference type="HAMAP" id="MF_00079">
    <property type="entry name" value="HisG_Long"/>
    <property type="match status" value="1"/>
</dbReference>
<comment type="cofactor">
    <cofactor evidence="11">
        <name>Mg(2+)</name>
        <dbReference type="ChEBI" id="CHEBI:18420"/>
    </cofactor>
</comment>
<comment type="pathway">
    <text evidence="2 11">Amino-acid biosynthesis; L-histidine biosynthesis; L-histidine from 5-phospho-alpha-D-ribose 1-diphosphate: step 1/9.</text>
</comment>
<keyword evidence="6 11" id="KW-0028">Amino-acid biosynthesis</keyword>
<organism evidence="13 14">
    <name type="scientific">Thermogemmatispora tikiterensis</name>
    <dbReference type="NCBI Taxonomy" id="1825093"/>
    <lineage>
        <taxon>Bacteria</taxon>
        <taxon>Bacillati</taxon>
        <taxon>Chloroflexota</taxon>
        <taxon>Ktedonobacteria</taxon>
        <taxon>Thermogemmatisporales</taxon>
        <taxon>Thermogemmatisporaceae</taxon>
        <taxon>Thermogemmatispora</taxon>
    </lineage>
</organism>
<comment type="catalytic activity">
    <reaction evidence="1 11">
        <text>1-(5-phospho-beta-D-ribosyl)-ATP + diphosphate = 5-phospho-alpha-D-ribose 1-diphosphate + ATP</text>
        <dbReference type="Rhea" id="RHEA:18473"/>
        <dbReference type="ChEBI" id="CHEBI:30616"/>
        <dbReference type="ChEBI" id="CHEBI:33019"/>
        <dbReference type="ChEBI" id="CHEBI:58017"/>
        <dbReference type="ChEBI" id="CHEBI:73183"/>
        <dbReference type="EC" id="2.4.2.17"/>
    </reaction>
</comment>
<dbReference type="InterPro" id="IPR020621">
    <property type="entry name" value="ATP-PRT_HisG_long"/>
</dbReference>
<evidence type="ECO:0000256" key="7">
    <source>
        <dbReference type="ARBA" id="ARBA00022676"/>
    </source>
</evidence>
<comment type="caution">
    <text evidence="13">The sequence shown here is derived from an EMBL/GenBank/DDBJ whole genome shotgun (WGS) entry which is preliminary data.</text>
</comment>
<keyword evidence="7 11" id="KW-0328">Glycosyltransferase</keyword>
<dbReference type="GO" id="GO:0005737">
    <property type="term" value="C:cytoplasm"/>
    <property type="evidence" value="ECO:0007669"/>
    <property type="project" value="UniProtKB-SubCell"/>
</dbReference>
<keyword evidence="11" id="KW-0547">Nucleotide-binding</keyword>
<feature type="domain" description="ATP phosphoribosyltransferase catalytic" evidence="12">
    <location>
        <begin position="64"/>
        <end position="243"/>
    </location>
</feature>
<evidence type="ECO:0000256" key="4">
    <source>
        <dbReference type="ARBA" id="ARBA00011946"/>
    </source>
</evidence>
<dbReference type="OrthoDB" id="9801867at2"/>
<keyword evidence="14" id="KW-1185">Reference proteome</keyword>
<dbReference type="AlphaFoldDB" id="A0A328VCH4"/>
<comment type="function">
    <text evidence="10 11">Catalyzes the condensation of ATP and 5-phosphoribose 1-diphosphate to form N'-(5'-phosphoribosyl)-ATP (PR-ATP). Has a crucial role in the pathway because the rate of histidine biosynthesis seems to be controlled primarily by regulation of HisG enzymatic activity.</text>
</comment>
<comment type="activity regulation">
    <text evidence="11">Feedback inhibited by histidine.</text>
</comment>
<dbReference type="PANTHER" id="PTHR21403:SF8">
    <property type="entry name" value="ATP PHOSPHORIBOSYLTRANSFERASE"/>
    <property type="match status" value="1"/>
</dbReference>
<dbReference type="GO" id="GO:0000287">
    <property type="term" value="F:magnesium ion binding"/>
    <property type="evidence" value="ECO:0007669"/>
    <property type="project" value="UniProtKB-UniRule"/>
</dbReference>
<keyword evidence="8 11" id="KW-0808">Transferase</keyword>
<evidence type="ECO:0000313" key="13">
    <source>
        <dbReference type="EMBL" id="RAQ94539.1"/>
    </source>
</evidence>
<dbReference type="GO" id="GO:0005524">
    <property type="term" value="F:ATP binding"/>
    <property type="evidence" value="ECO:0007669"/>
    <property type="project" value="UniProtKB-KW"/>
</dbReference>
<dbReference type="EC" id="2.4.2.17" evidence="4 11"/>
<evidence type="ECO:0000256" key="10">
    <source>
        <dbReference type="ARBA" id="ARBA00024861"/>
    </source>
</evidence>
<gene>
    <name evidence="11" type="primary">hisG</name>
    <name evidence="13" type="ORF">A4R35_03270</name>
</gene>